<dbReference type="PROSITE" id="PS01124">
    <property type="entry name" value="HTH_ARAC_FAMILY_2"/>
    <property type="match status" value="1"/>
</dbReference>
<accession>A0AA97AN40</accession>
<dbReference type="Gene3D" id="1.10.10.60">
    <property type="entry name" value="Homeodomain-like"/>
    <property type="match status" value="1"/>
</dbReference>
<name>A0AA97AN40_9CYAN</name>
<evidence type="ECO:0000256" key="2">
    <source>
        <dbReference type="ARBA" id="ARBA00023125"/>
    </source>
</evidence>
<gene>
    <name evidence="5" type="ORF">HJG54_01365</name>
</gene>
<dbReference type="AlphaFoldDB" id="A0AA97AN40"/>
<evidence type="ECO:0000313" key="5">
    <source>
        <dbReference type="EMBL" id="WNZ26372.1"/>
    </source>
</evidence>
<dbReference type="SUPFAM" id="SSF46689">
    <property type="entry name" value="Homeodomain-like"/>
    <property type="match status" value="1"/>
</dbReference>
<sequence>MKCRVLEQAEKLLRQGNRTVVEVAMQVGYGHLGHFTAAFKQQFGITPRQCLAGHKIVN</sequence>
<dbReference type="InterPro" id="IPR053142">
    <property type="entry name" value="PchR_regulatory_protein"/>
</dbReference>
<dbReference type="GO" id="GO:0043565">
    <property type="term" value="F:sequence-specific DNA binding"/>
    <property type="evidence" value="ECO:0007669"/>
    <property type="project" value="InterPro"/>
</dbReference>
<dbReference type="PANTHER" id="PTHR47893">
    <property type="entry name" value="REGULATORY PROTEIN PCHR"/>
    <property type="match status" value="1"/>
</dbReference>
<keyword evidence="1" id="KW-0805">Transcription regulation</keyword>
<evidence type="ECO:0000256" key="1">
    <source>
        <dbReference type="ARBA" id="ARBA00023015"/>
    </source>
</evidence>
<keyword evidence="2" id="KW-0238">DNA-binding</keyword>
<protein>
    <submittedName>
        <fullName evidence="5">Helix-turn-helix transcriptional regulator</fullName>
    </submittedName>
</protein>
<dbReference type="InterPro" id="IPR020449">
    <property type="entry name" value="Tscrpt_reg_AraC-type_HTH"/>
</dbReference>
<organism evidence="5">
    <name type="scientific">Leptolyngbya sp. NK1-12</name>
    <dbReference type="NCBI Taxonomy" id="2547451"/>
    <lineage>
        <taxon>Bacteria</taxon>
        <taxon>Bacillati</taxon>
        <taxon>Cyanobacteriota</taxon>
        <taxon>Cyanophyceae</taxon>
        <taxon>Leptolyngbyales</taxon>
        <taxon>Leptolyngbyaceae</taxon>
        <taxon>Leptolyngbya group</taxon>
        <taxon>Leptolyngbya</taxon>
    </lineage>
</organism>
<dbReference type="EMBL" id="CP053586">
    <property type="protein sequence ID" value="WNZ26372.1"/>
    <property type="molecule type" value="Genomic_DNA"/>
</dbReference>
<reference evidence="5" key="1">
    <citation type="submission" date="2020-05" db="EMBL/GenBank/DDBJ databases">
        <authorList>
            <person name="Zhu T."/>
            <person name="Keshari N."/>
            <person name="Lu X."/>
        </authorList>
    </citation>
    <scope>NUCLEOTIDE SEQUENCE</scope>
    <source>
        <strain evidence="5">NK1-12</strain>
    </source>
</reference>
<dbReference type="GO" id="GO:0003700">
    <property type="term" value="F:DNA-binding transcription factor activity"/>
    <property type="evidence" value="ECO:0007669"/>
    <property type="project" value="InterPro"/>
</dbReference>
<dbReference type="PRINTS" id="PR00032">
    <property type="entry name" value="HTHARAC"/>
</dbReference>
<dbReference type="SMART" id="SM00342">
    <property type="entry name" value="HTH_ARAC"/>
    <property type="match status" value="1"/>
</dbReference>
<dbReference type="RefSeq" id="WP_420717407.1">
    <property type="nucleotide sequence ID" value="NZ_CP053586.1"/>
</dbReference>
<proteinExistence type="predicted"/>
<dbReference type="InterPro" id="IPR018060">
    <property type="entry name" value="HTH_AraC"/>
</dbReference>
<dbReference type="InterPro" id="IPR009057">
    <property type="entry name" value="Homeodomain-like_sf"/>
</dbReference>
<evidence type="ECO:0000256" key="3">
    <source>
        <dbReference type="ARBA" id="ARBA00023163"/>
    </source>
</evidence>
<dbReference type="PANTHER" id="PTHR47893:SF1">
    <property type="entry name" value="REGULATORY PROTEIN PCHR"/>
    <property type="match status" value="1"/>
</dbReference>
<evidence type="ECO:0000259" key="4">
    <source>
        <dbReference type="PROSITE" id="PS01124"/>
    </source>
</evidence>
<keyword evidence="3" id="KW-0804">Transcription</keyword>
<feature type="domain" description="HTH araC/xylS-type" evidence="4">
    <location>
        <begin position="1"/>
        <end position="53"/>
    </location>
</feature>
<dbReference type="Pfam" id="PF12833">
    <property type="entry name" value="HTH_18"/>
    <property type="match status" value="1"/>
</dbReference>